<comment type="caution">
    <text evidence="1">The sequence shown here is derived from an EMBL/GenBank/DDBJ whole genome shotgun (WGS) entry which is preliminary data.</text>
</comment>
<evidence type="ECO:0000313" key="1">
    <source>
        <dbReference type="EMBL" id="KUM56813.1"/>
    </source>
</evidence>
<reference evidence="1 2" key="1">
    <citation type="submission" date="2015-10" db="EMBL/GenBank/DDBJ databases">
        <title>Genome sequencing of Penicillium freii.</title>
        <authorList>
            <person name="Nguyen H.D."/>
            <person name="Visagie C.M."/>
            <person name="Seifert K.A."/>
        </authorList>
    </citation>
    <scope>NUCLEOTIDE SEQUENCE [LARGE SCALE GENOMIC DNA]</scope>
    <source>
        <strain evidence="1 2">DAOM 242723</strain>
    </source>
</reference>
<dbReference type="AlphaFoldDB" id="A0A117NKY0"/>
<protein>
    <submittedName>
        <fullName evidence="1">Uncharacterized protein</fullName>
    </submittedName>
</protein>
<name>A0A117NKY0_PENFR</name>
<proteinExistence type="predicted"/>
<sequence>MNMIDLIYVKYSPKWCCALECGVVYQTRCHLRPPSVQAESCVHPSTRISLGATISSPLKSNAPAILVKLSKPPPKS</sequence>
<dbReference type="Proteomes" id="UP000055045">
    <property type="component" value="Unassembled WGS sequence"/>
</dbReference>
<accession>A0A117NKY0</accession>
<dbReference type="EMBL" id="LLXE01000433">
    <property type="protein sequence ID" value="KUM56813.1"/>
    <property type="molecule type" value="Genomic_DNA"/>
</dbReference>
<gene>
    <name evidence="1" type="ORF">ACN42_g10385</name>
</gene>
<organism evidence="1 2">
    <name type="scientific">Penicillium freii</name>
    <dbReference type="NCBI Taxonomy" id="48697"/>
    <lineage>
        <taxon>Eukaryota</taxon>
        <taxon>Fungi</taxon>
        <taxon>Dikarya</taxon>
        <taxon>Ascomycota</taxon>
        <taxon>Pezizomycotina</taxon>
        <taxon>Eurotiomycetes</taxon>
        <taxon>Eurotiomycetidae</taxon>
        <taxon>Eurotiales</taxon>
        <taxon>Aspergillaceae</taxon>
        <taxon>Penicillium</taxon>
    </lineage>
</organism>
<evidence type="ECO:0000313" key="2">
    <source>
        <dbReference type="Proteomes" id="UP000055045"/>
    </source>
</evidence>
<keyword evidence="2" id="KW-1185">Reference proteome</keyword>